<comment type="caution">
    <text evidence="1">The sequence shown here is derived from an EMBL/GenBank/DDBJ whole genome shotgun (WGS) entry which is preliminary data.</text>
</comment>
<proteinExistence type="predicted"/>
<dbReference type="InterPro" id="IPR023351">
    <property type="entry name" value="YppE-like_sf"/>
</dbReference>
<dbReference type="Gene3D" id="1.20.120.440">
    <property type="entry name" value="YppE-like"/>
    <property type="match status" value="1"/>
</dbReference>
<sequence length="136" mass="16282">MRNKFVSDMIRSEVNFMNLISTSKDLLQQLNECKDRFEKIIQKPEKTEALFYKEVRPAFELVMNQANKWKPLAEAWVKNRKPKYIHLSQIESTIENIEQIVLQSFYKDINKQRFHNLHHSVEYIIKSILAEIDDVL</sequence>
<gene>
    <name evidence="1" type="ORF">E6W99_00100</name>
</gene>
<dbReference type="OrthoDB" id="2361079at2"/>
<keyword evidence="2" id="KW-1185">Reference proteome</keyword>
<organism evidence="1 2">
    <name type="scientific">Metabacillus sediminilitoris</name>
    <dbReference type="NCBI Taxonomy" id="2567941"/>
    <lineage>
        <taxon>Bacteria</taxon>
        <taxon>Bacillati</taxon>
        <taxon>Bacillota</taxon>
        <taxon>Bacilli</taxon>
        <taxon>Bacillales</taxon>
        <taxon>Bacillaceae</taxon>
        <taxon>Metabacillus</taxon>
    </lineage>
</organism>
<reference evidence="1 2" key="1">
    <citation type="submission" date="2019-04" db="EMBL/GenBank/DDBJ databases">
        <title>Bacillus sediminilitoris sp. nov., isolated from a tidal flat sediment on the East China Sea.</title>
        <authorList>
            <person name="Wei Y."/>
            <person name="Mao H."/>
            <person name="Fang J."/>
        </authorList>
    </citation>
    <scope>NUCLEOTIDE SEQUENCE [LARGE SCALE GENOMIC DNA]</scope>
    <source>
        <strain evidence="1 2">DSL-17</strain>
    </source>
</reference>
<dbReference type="InterPro" id="IPR014913">
    <property type="entry name" value="YppE-like"/>
</dbReference>
<accession>A0A4S4C4Y5</accession>
<evidence type="ECO:0000313" key="1">
    <source>
        <dbReference type="EMBL" id="THF82801.1"/>
    </source>
</evidence>
<evidence type="ECO:0000313" key="2">
    <source>
        <dbReference type="Proteomes" id="UP000310334"/>
    </source>
</evidence>
<dbReference type="SUPFAM" id="SSF140415">
    <property type="entry name" value="YppE-like"/>
    <property type="match status" value="1"/>
</dbReference>
<protein>
    <submittedName>
        <fullName evidence="1">DUF1798 family protein</fullName>
    </submittedName>
</protein>
<dbReference type="EMBL" id="SSNT01000001">
    <property type="protein sequence ID" value="THF82801.1"/>
    <property type="molecule type" value="Genomic_DNA"/>
</dbReference>
<dbReference type="AlphaFoldDB" id="A0A4S4C4Y5"/>
<dbReference type="Proteomes" id="UP000310334">
    <property type="component" value="Unassembled WGS sequence"/>
</dbReference>
<dbReference type="Pfam" id="PF08807">
    <property type="entry name" value="DUF1798"/>
    <property type="match status" value="1"/>
</dbReference>
<name>A0A4S4C4Y5_9BACI</name>